<evidence type="ECO:0000313" key="1">
    <source>
        <dbReference type="EMBL" id="KAJ1146173.1"/>
    </source>
</evidence>
<sequence>MCRTADHLCYELSARPYFRCPRVTEGMGGPGGQGHQALLDSLVCSDISRPPSAPGHAVTGRGCPLGVPRIHAVRAEWHSSTPYGFLGGLGQGLSPIRAPLLMTWGPSLICYHQGNWSHPCLRRALPALPLPAAWPLLCGICLDFLGQQLHRIGTHGASHAALLSTAATPHPAPTLPHAH</sequence>
<organism evidence="1 2">
    <name type="scientific">Pleurodeles waltl</name>
    <name type="common">Iberian ribbed newt</name>
    <dbReference type="NCBI Taxonomy" id="8319"/>
    <lineage>
        <taxon>Eukaryota</taxon>
        <taxon>Metazoa</taxon>
        <taxon>Chordata</taxon>
        <taxon>Craniata</taxon>
        <taxon>Vertebrata</taxon>
        <taxon>Euteleostomi</taxon>
        <taxon>Amphibia</taxon>
        <taxon>Batrachia</taxon>
        <taxon>Caudata</taxon>
        <taxon>Salamandroidea</taxon>
        <taxon>Salamandridae</taxon>
        <taxon>Pleurodelinae</taxon>
        <taxon>Pleurodeles</taxon>
    </lineage>
</organism>
<gene>
    <name evidence="1" type="ORF">NDU88_012454</name>
</gene>
<keyword evidence="2" id="KW-1185">Reference proteome</keyword>
<dbReference type="EMBL" id="JANPWB010000010">
    <property type="protein sequence ID" value="KAJ1146173.1"/>
    <property type="molecule type" value="Genomic_DNA"/>
</dbReference>
<name>A0AAV7R5V8_PLEWA</name>
<dbReference type="AlphaFoldDB" id="A0AAV7R5V8"/>
<reference evidence="1" key="1">
    <citation type="journal article" date="2022" name="bioRxiv">
        <title>Sequencing and chromosome-scale assembly of the giantPleurodeles waltlgenome.</title>
        <authorList>
            <person name="Brown T."/>
            <person name="Elewa A."/>
            <person name="Iarovenko S."/>
            <person name="Subramanian E."/>
            <person name="Araus A.J."/>
            <person name="Petzold A."/>
            <person name="Susuki M."/>
            <person name="Suzuki K.-i.T."/>
            <person name="Hayashi T."/>
            <person name="Toyoda A."/>
            <person name="Oliveira C."/>
            <person name="Osipova E."/>
            <person name="Leigh N.D."/>
            <person name="Simon A."/>
            <person name="Yun M.H."/>
        </authorList>
    </citation>
    <scope>NUCLEOTIDE SEQUENCE</scope>
    <source>
        <strain evidence="1">20211129_DDA</strain>
        <tissue evidence="1">Liver</tissue>
    </source>
</reference>
<evidence type="ECO:0000313" key="2">
    <source>
        <dbReference type="Proteomes" id="UP001066276"/>
    </source>
</evidence>
<protein>
    <submittedName>
        <fullName evidence="1">Uncharacterized protein</fullName>
    </submittedName>
</protein>
<comment type="caution">
    <text evidence="1">The sequence shown here is derived from an EMBL/GenBank/DDBJ whole genome shotgun (WGS) entry which is preliminary data.</text>
</comment>
<proteinExistence type="predicted"/>
<accession>A0AAV7R5V8</accession>
<dbReference type="Proteomes" id="UP001066276">
    <property type="component" value="Chromosome 6"/>
</dbReference>